<sequence>MNYYELVTTVLLKKELSYLSSYETLSNFINKAMLKDNLLKEIHTNKKPTLYCFSSLYPVEKSKVYQKGRVYIFRLRSIDKKFISHLMATLKQTESETFNIINSELKTKSQRPIEELVLITPLILTTEEGYKLPETNQLLYVENRIKDILEKKYKQYYGENITADPFLLSVEKTNHKPIKIPYKNINFLGNKFKLTVDSSDNAQKLATFGLACGVGEKVSIGASFANANFVRR</sequence>
<dbReference type="RefSeq" id="WP_132281679.1">
    <property type="nucleotide sequence ID" value="NZ_SMGQ01000011.1"/>
</dbReference>
<dbReference type="InterPro" id="IPR010156">
    <property type="entry name" value="CRISPR-assoc_prot_Cas6"/>
</dbReference>
<organism evidence="5 6">
    <name type="scientific">Natranaerovirga hydrolytica</name>
    <dbReference type="NCBI Taxonomy" id="680378"/>
    <lineage>
        <taxon>Bacteria</taxon>
        <taxon>Bacillati</taxon>
        <taxon>Bacillota</taxon>
        <taxon>Clostridia</taxon>
        <taxon>Lachnospirales</taxon>
        <taxon>Natranaerovirgaceae</taxon>
        <taxon>Natranaerovirga</taxon>
    </lineage>
</organism>
<reference evidence="5 6" key="1">
    <citation type="submission" date="2019-03" db="EMBL/GenBank/DDBJ databases">
        <title>Genomic Encyclopedia of Type Strains, Phase IV (KMG-IV): sequencing the most valuable type-strain genomes for metagenomic binning, comparative biology and taxonomic classification.</title>
        <authorList>
            <person name="Goeker M."/>
        </authorList>
    </citation>
    <scope>NUCLEOTIDE SEQUENCE [LARGE SCALE GENOMIC DNA]</scope>
    <source>
        <strain evidence="5 6">DSM 24176</strain>
    </source>
</reference>
<proteinExistence type="inferred from homology"/>
<dbReference type="OrthoDB" id="86642at2"/>
<dbReference type="AlphaFoldDB" id="A0A4R1MZA8"/>
<accession>A0A4R1MZA8</accession>
<dbReference type="GO" id="GO:0003723">
    <property type="term" value="F:RNA binding"/>
    <property type="evidence" value="ECO:0007669"/>
    <property type="project" value="UniProtKB-KW"/>
</dbReference>
<evidence type="ECO:0000259" key="4">
    <source>
        <dbReference type="Pfam" id="PF01881"/>
    </source>
</evidence>
<evidence type="ECO:0000313" key="6">
    <source>
        <dbReference type="Proteomes" id="UP000294545"/>
    </source>
</evidence>
<dbReference type="Pfam" id="PF01881">
    <property type="entry name" value="Cas_Cas6_C"/>
    <property type="match status" value="1"/>
</dbReference>
<evidence type="ECO:0000256" key="1">
    <source>
        <dbReference type="ARBA" id="ARBA00005937"/>
    </source>
</evidence>
<evidence type="ECO:0000256" key="3">
    <source>
        <dbReference type="ARBA" id="ARBA00023118"/>
    </source>
</evidence>
<dbReference type="Gene3D" id="3.30.70.1900">
    <property type="match status" value="1"/>
</dbReference>
<comment type="similarity">
    <text evidence="1">Belongs to the CRISPR-associated protein Cas6/Cse3/CasE family.</text>
</comment>
<evidence type="ECO:0000313" key="5">
    <source>
        <dbReference type="EMBL" id="TCK98668.1"/>
    </source>
</evidence>
<keyword evidence="6" id="KW-1185">Reference proteome</keyword>
<feature type="domain" description="CRISPR associated protein Cas6 C-terminal" evidence="4">
    <location>
        <begin position="117"/>
        <end position="223"/>
    </location>
</feature>
<keyword evidence="3" id="KW-0051">Antiviral defense</keyword>
<name>A0A4R1MZA8_9FIRM</name>
<dbReference type="PANTHER" id="PTHR36984:SF1">
    <property type="entry name" value="CRISPR-ASSOCIATED ENDORIBONUCLEASE CAS6 1"/>
    <property type="match status" value="1"/>
</dbReference>
<dbReference type="InterPro" id="IPR049435">
    <property type="entry name" value="Cas_Cas6_C"/>
</dbReference>
<evidence type="ECO:0000256" key="2">
    <source>
        <dbReference type="ARBA" id="ARBA00022884"/>
    </source>
</evidence>
<comment type="caution">
    <text evidence="5">The sequence shown here is derived from an EMBL/GenBank/DDBJ whole genome shotgun (WGS) entry which is preliminary data.</text>
</comment>
<dbReference type="GO" id="GO:0051607">
    <property type="term" value="P:defense response to virus"/>
    <property type="evidence" value="ECO:0007669"/>
    <property type="project" value="UniProtKB-KW"/>
</dbReference>
<dbReference type="GO" id="GO:0016788">
    <property type="term" value="F:hydrolase activity, acting on ester bonds"/>
    <property type="evidence" value="ECO:0007669"/>
    <property type="project" value="InterPro"/>
</dbReference>
<gene>
    <name evidence="5" type="ORF">EDC19_1101</name>
</gene>
<dbReference type="PANTHER" id="PTHR36984">
    <property type="entry name" value="CRISPR-ASSOCIATED ENDORIBONUCLEASE CAS6 1"/>
    <property type="match status" value="1"/>
</dbReference>
<dbReference type="EMBL" id="SMGQ01000011">
    <property type="protein sequence ID" value="TCK98668.1"/>
    <property type="molecule type" value="Genomic_DNA"/>
</dbReference>
<protein>
    <submittedName>
        <fullName evidence="5">CRISPR-associated endoribonuclease Cas6</fullName>
    </submittedName>
</protein>
<dbReference type="Gene3D" id="3.30.70.1890">
    <property type="match status" value="1"/>
</dbReference>
<dbReference type="NCBIfam" id="TIGR01877">
    <property type="entry name" value="cas_cas6"/>
    <property type="match status" value="1"/>
</dbReference>
<dbReference type="InterPro" id="IPR045747">
    <property type="entry name" value="CRISPR-assoc_prot_Cas6_N_sf"/>
</dbReference>
<keyword evidence="2" id="KW-0694">RNA-binding</keyword>
<dbReference type="Proteomes" id="UP000294545">
    <property type="component" value="Unassembled WGS sequence"/>
</dbReference>